<dbReference type="Proteomes" id="UP001204376">
    <property type="component" value="Unassembled WGS sequence"/>
</dbReference>
<keyword evidence="4" id="KW-1185">Reference proteome</keyword>
<feature type="domain" description="Outer membrane protein beta-barrel" evidence="2">
    <location>
        <begin position="19"/>
        <end position="183"/>
    </location>
</feature>
<dbReference type="InterPro" id="IPR025665">
    <property type="entry name" value="Beta-barrel_OMP_2"/>
</dbReference>
<reference evidence="3 4" key="1">
    <citation type="submission" date="2022-07" db="EMBL/GenBank/DDBJ databases">
        <title>Mucilaginibacter sp. JC4.</title>
        <authorList>
            <person name="Le V."/>
            <person name="Ko S.-R."/>
            <person name="Ahn C.-Y."/>
            <person name="Oh H.-M."/>
        </authorList>
    </citation>
    <scope>NUCLEOTIDE SEQUENCE [LARGE SCALE GENOMIC DNA]</scope>
    <source>
        <strain evidence="3 4">JC4</strain>
    </source>
</reference>
<dbReference type="Gene3D" id="2.40.160.20">
    <property type="match status" value="1"/>
</dbReference>
<feature type="signal peptide" evidence="1">
    <location>
        <begin position="1"/>
        <end position="19"/>
    </location>
</feature>
<accession>A0ABT1T0K1</accession>
<protein>
    <submittedName>
        <fullName evidence="3">PorT family protein</fullName>
    </submittedName>
</protein>
<evidence type="ECO:0000256" key="1">
    <source>
        <dbReference type="SAM" id="SignalP"/>
    </source>
</evidence>
<evidence type="ECO:0000313" key="4">
    <source>
        <dbReference type="Proteomes" id="UP001204376"/>
    </source>
</evidence>
<evidence type="ECO:0000259" key="2">
    <source>
        <dbReference type="Pfam" id="PF13568"/>
    </source>
</evidence>
<dbReference type="RefSeq" id="WP_256538187.1">
    <property type="nucleotide sequence ID" value="NZ_JANHOH010000001.1"/>
</dbReference>
<dbReference type="Pfam" id="PF13568">
    <property type="entry name" value="OMP_b-brl_2"/>
    <property type="match status" value="1"/>
</dbReference>
<feature type="chain" id="PRO_5047293506" evidence="1">
    <location>
        <begin position="20"/>
        <end position="203"/>
    </location>
</feature>
<gene>
    <name evidence="3" type="ORF">NPE20_08540</name>
</gene>
<proteinExistence type="predicted"/>
<evidence type="ECO:0000313" key="3">
    <source>
        <dbReference type="EMBL" id="MCQ6958003.1"/>
    </source>
</evidence>
<dbReference type="SUPFAM" id="SSF56925">
    <property type="entry name" value="OMPA-like"/>
    <property type="match status" value="1"/>
</dbReference>
<comment type="caution">
    <text evidence="3">The sequence shown here is derived from an EMBL/GenBank/DDBJ whole genome shotgun (WGS) entry which is preliminary data.</text>
</comment>
<dbReference type="InterPro" id="IPR011250">
    <property type="entry name" value="OMP/PagP_B-barrel"/>
</dbReference>
<name>A0ABT1T0K1_9SPHI</name>
<sequence>MKKLLLILCCSFAVSTAFAQIPSFGIRGGVNFAKLSASSGNITASTNSTTTFAAGLFADFKFGNVSLQPALNYTGKGGEGEDGEGGLVKIKTYYVQVPVNVVYHIPAVFGHVYLGAGPYVGIGVSGKAKSVGGGSSVSEDITFGDGENDLKRTDFGLDGIAGLEFNNGFILGVNYDLGLSNITNTSSISTKNRVFGISVGYKF</sequence>
<keyword evidence="1" id="KW-0732">Signal</keyword>
<organism evidence="3 4">
    <name type="scientific">Mucilaginibacter aquariorum</name>
    <dbReference type="NCBI Taxonomy" id="2967225"/>
    <lineage>
        <taxon>Bacteria</taxon>
        <taxon>Pseudomonadati</taxon>
        <taxon>Bacteroidota</taxon>
        <taxon>Sphingobacteriia</taxon>
        <taxon>Sphingobacteriales</taxon>
        <taxon>Sphingobacteriaceae</taxon>
        <taxon>Mucilaginibacter</taxon>
    </lineage>
</organism>
<dbReference type="EMBL" id="JANHOH010000001">
    <property type="protein sequence ID" value="MCQ6958003.1"/>
    <property type="molecule type" value="Genomic_DNA"/>
</dbReference>